<accession>A0A291QYV6</accession>
<dbReference type="EMBL" id="CP023777">
    <property type="protein sequence ID" value="ATL49209.1"/>
    <property type="molecule type" value="Genomic_DNA"/>
</dbReference>
<dbReference type="AlphaFoldDB" id="A0A291QYV6"/>
<dbReference type="PROSITE" id="PS51257">
    <property type="entry name" value="PROKAR_LIPOPROTEIN"/>
    <property type="match status" value="1"/>
</dbReference>
<evidence type="ECO:0000313" key="3">
    <source>
        <dbReference type="Proteomes" id="UP000220133"/>
    </source>
</evidence>
<reference evidence="2 3" key="1">
    <citation type="submission" date="2017-10" db="EMBL/GenBank/DDBJ databases">
        <title>Paenichitinophaga pekingensis gen. nov., sp. nov., isolated from activated sludge.</title>
        <authorList>
            <person name="Jin D."/>
            <person name="Kong X."/>
            <person name="Deng Y."/>
            <person name="Bai Z."/>
        </authorList>
    </citation>
    <scope>NUCLEOTIDE SEQUENCE [LARGE SCALE GENOMIC DNA]</scope>
    <source>
        <strain evidence="2 3">13</strain>
    </source>
</reference>
<keyword evidence="1" id="KW-0732">Signal</keyword>
<dbReference type="Proteomes" id="UP000220133">
    <property type="component" value="Chromosome"/>
</dbReference>
<feature type="chain" id="PRO_5012832650" evidence="1">
    <location>
        <begin position="25"/>
        <end position="181"/>
    </location>
</feature>
<proteinExistence type="predicted"/>
<protein>
    <submittedName>
        <fullName evidence="2">Uncharacterized protein</fullName>
    </submittedName>
</protein>
<dbReference type="RefSeq" id="WP_098195577.1">
    <property type="nucleotide sequence ID" value="NZ_CP023777.1"/>
</dbReference>
<dbReference type="KEGG" id="cbae:COR50_19645"/>
<sequence length="181" mass="19347">MKDFKNLFYGLATAVLACSIYACSGPAAPPERKKMPAIMDDGFAGDIPLHAFAEENSQTGLPFATGNVDLFTGGKAVSYYSVSLPDIGLDSMALSLVNNYQPLLIPMLANVPSGKGLILDLRSNAKGSERADYKVSIAGRQFPLTILWNQSSAYRVGSFIAAVKGLNQLEGFQSETNLANF</sequence>
<gene>
    <name evidence="2" type="ORF">COR50_19645</name>
</gene>
<evidence type="ECO:0000256" key="1">
    <source>
        <dbReference type="SAM" id="SignalP"/>
    </source>
</evidence>
<name>A0A291QYV6_9BACT</name>
<evidence type="ECO:0000313" key="2">
    <source>
        <dbReference type="EMBL" id="ATL49209.1"/>
    </source>
</evidence>
<organism evidence="2 3">
    <name type="scientific">Chitinophaga caeni</name>
    <dbReference type="NCBI Taxonomy" id="2029983"/>
    <lineage>
        <taxon>Bacteria</taxon>
        <taxon>Pseudomonadati</taxon>
        <taxon>Bacteroidota</taxon>
        <taxon>Chitinophagia</taxon>
        <taxon>Chitinophagales</taxon>
        <taxon>Chitinophagaceae</taxon>
        <taxon>Chitinophaga</taxon>
    </lineage>
</organism>
<dbReference type="OrthoDB" id="677196at2"/>
<keyword evidence="3" id="KW-1185">Reference proteome</keyword>
<feature type="signal peptide" evidence="1">
    <location>
        <begin position="1"/>
        <end position="24"/>
    </location>
</feature>